<dbReference type="InterPro" id="IPR007295">
    <property type="entry name" value="DUF402"/>
</dbReference>
<gene>
    <name evidence="3" type="ORF">G6034_09230</name>
</gene>
<sequence>MTATHHAAAPHHAARPDARRDGEPAPGELVVARNRKYNGTAHWVVPGRCLGSDVHGHWIFQGTGEFISRPGAALYTASDAVLLVPHSGDWVATFYDGTHPDGVELYIDLACELSWHRIRPAVVEFHMVDMDLDVVRTRERGLYLDDADEFGEHRVQMNYPAELCTRMESAAAALMDAVASRQAPFDGRDAAWFTLGRTLP</sequence>
<feature type="domain" description="DUF402" evidence="2">
    <location>
        <begin position="63"/>
        <end position="181"/>
    </location>
</feature>
<feature type="compositionally biased region" description="Basic and acidic residues" evidence="1">
    <location>
        <begin position="14"/>
        <end position="23"/>
    </location>
</feature>
<dbReference type="Gene3D" id="2.40.380.10">
    <property type="entry name" value="FomD-like"/>
    <property type="match status" value="1"/>
</dbReference>
<evidence type="ECO:0000256" key="1">
    <source>
        <dbReference type="SAM" id="MobiDB-lite"/>
    </source>
</evidence>
<dbReference type="AlphaFoldDB" id="A0A7Y7LY55"/>
<protein>
    <submittedName>
        <fullName evidence="3">DUF402 domain-containing protein</fullName>
    </submittedName>
</protein>
<evidence type="ECO:0000259" key="2">
    <source>
        <dbReference type="Pfam" id="PF04167"/>
    </source>
</evidence>
<comment type="caution">
    <text evidence="3">The sequence shown here is derived from an EMBL/GenBank/DDBJ whole genome shotgun (WGS) entry which is preliminary data.</text>
</comment>
<dbReference type="Pfam" id="PF04167">
    <property type="entry name" value="DUF402"/>
    <property type="match status" value="1"/>
</dbReference>
<accession>A0A7Y7LY55</accession>
<evidence type="ECO:0000313" key="4">
    <source>
        <dbReference type="Proteomes" id="UP000543556"/>
    </source>
</evidence>
<organism evidence="3 4">
    <name type="scientific">Arthrobacter wenxiniae</name>
    <dbReference type="NCBI Taxonomy" id="2713570"/>
    <lineage>
        <taxon>Bacteria</taxon>
        <taxon>Bacillati</taxon>
        <taxon>Actinomycetota</taxon>
        <taxon>Actinomycetes</taxon>
        <taxon>Micrococcales</taxon>
        <taxon>Micrococcaceae</taxon>
        <taxon>Arthrobacter</taxon>
    </lineage>
</organism>
<reference evidence="3 4" key="1">
    <citation type="submission" date="2020-02" db="EMBL/GenBank/DDBJ databases">
        <title>Genome sequence of strain AETb3-4.</title>
        <authorList>
            <person name="Gao J."/>
            <person name="Zhang X."/>
        </authorList>
    </citation>
    <scope>NUCLEOTIDE SEQUENCE [LARGE SCALE GENOMIC DNA]</scope>
    <source>
        <strain evidence="3 4">AETb3-4</strain>
    </source>
</reference>
<evidence type="ECO:0000313" key="3">
    <source>
        <dbReference type="EMBL" id="NVM95095.1"/>
    </source>
</evidence>
<proteinExistence type="predicted"/>
<feature type="region of interest" description="Disordered" evidence="1">
    <location>
        <begin position="1"/>
        <end position="25"/>
    </location>
</feature>
<dbReference type="EMBL" id="JAAMFM010000011">
    <property type="protein sequence ID" value="NVM95095.1"/>
    <property type="molecule type" value="Genomic_DNA"/>
</dbReference>
<dbReference type="InterPro" id="IPR035930">
    <property type="entry name" value="FomD-like_sf"/>
</dbReference>
<dbReference type="Proteomes" id="UP000543556">
    <property type="component" value="Unassembled WGS sequence"/>
</dbReference>
<dbReference type="SUPFAM" id="SSF159234">
    <property type="entry name" value="FomD-like"/>
    <property type="match status" value="1"/>
</dbReference>
<name>A0A7Y7LY55_9MICC</name>
<dbReference type="RefSeq" id="WP_176634822.1">
    <property type="nucleotide sequence ID" value="NZ_JAAMFM010000011.1"/>
</dbReference>
<keyword evidence="4" id="KW-1185">Reference proteome</keyword>